<dbReference type="EMBL" id="JAWJZY010000003">
    <property type="protein sequence ID" value="MEE8659068.1"/>
    <property type="molecule type" value="Genomic_DNA"/>
</dbReference>
<evidence type="ECO:0000256" key="1">
    <source>
        <dbReference type="SAM" id="SignalP"/>
    </source>
</evidence>
<gene>
    <name evidence="2" type="ORF">DOFOFD_08590</name>
</gene>
<organism evidence="2 3">
    <name type="scientific">Sorlinia euscelidii</name>
    <dbReference type="NCBI Taxonomy" id="3081148"/>
    <lineage>
        <taxon>Bacteria</taxon>
        <taxon>Pseudomonadati</taxon>
        <taxon>Pseudomonadota</taxon>
        <taxon>Alphaproteobacteria</taxon>
        <taxon>Acetobacterales</taxon>
        <taxon>Acetobacteraceae</taxon>
        <taxon>Sorlinia</taxon>
    </lineage>
</organism>
<feature type="chain" id="PRO_5046119826" description="Beta-glucosidase" evidence="1">
    <location>
        <begin position="25"/>
        <end position="96"/>
    </location>
</feature>
<evidence type="ECO:0000313" key="2">
    <source>
        <dbReference type="EMBL" id="MEE8659068.1"/>
    </source>
</evidence>
<feature type="signal peptide" evidence="1">
    <location>
        <begin position="1"/>
        <end position="24"/>
    </location>
</feature>
<proteinExistence type="predicted"/>
<comment type="caution">
    <text evidence="2">The sequence shown here is derived from an EMBL/GenBank/DDBJ whole genome shotgun (WGS) entry which is preliminary data.</text>
</comment>
<dbReference type="Proteomes" id="UP001312908">
    <property type="component" value="Unassembled WGS sequence"/>
</dbReference>
<dbReference type="RefSeq" id="WP_394819929.1">
    <property type="nucleotide sequence ID" value="NZ_JAWJZY010000003.1"/>
</dbReference>
<name>A0ABU7U497_9PROT</name>
<sequence>MKRKLAAVMLATACLTPVPISAHAQQVWKNPDATPSERVEALLKAMTLDEKFVMLTSEWGVPYKNHRKPPKLSAQPVTRRATSASAFRHYNPLMRG</sequence>
<evidence type="ECO:0008006" key="4">
    <source>
        <dbReference type="Google" id="ProtNLM"/>
    </source>
</evidence>
<accession>A0ABU7U497</accession>
<keyword evidence="1" id="KW-0732">Signal</keyword>
<evidence type="ECO:0000313" key="3">
    <source>
        <dbReference type="Proteomes" id="UP001312908"/>
    </source>
</evidence>
<protein>
    <recommendedName>
        <fullName evidence="4">Beta-glucosidase</fullName>
    </recommendedName>
</protein>
<keyword evidence="3" id="KW-1185">Reference proteome</keyword>
<reference evidence="2 3" key="1">
    <citation type="submission" date="2023-10" db="EMBL/GenBank/DDBJ databases">
        <title>Sorlinia euscelidii gen. nov., sp. nov., an acetic acid bacteria isolated from the gut of Euscelidius variegatus emitter.</title>
        <authorList>
            <person name="Michoud G."/>
            <person name="Marasco R."/>
            <person name="Seferji K."/>
            <person name="Gonella E."/>
            <person name="Garuglieri E."/>
            <person name="Alma A."/>
            <person name="Mapelli F."/>
            <person name="Borin S."/>
            <person name="Daffonchio D."/>
            <person name="Crotti E."/>
        </authorList>
    </citation>
    <scope>NUCLEOTIDE SEQUENCE [LARGE SCALE GENOMIC DNA]</scope>
    <source>
        <strain evidence="2 3">EV16P</strain>
    </source>
</reference>